<dbReference type="AlphaFoldDB" id="K0EL38"/>
<sequence length="66" mass="7299">MTRNTCGARFGATARPRYRSGGSPELDHRESVAVLRDDEEQGAPPLLGVDLNRRTVVLRPNPPKDE</sequence>
<dbReference type="Proteomes" id="UP000006304">
    <property type="component" value="Chromosome"/>
</dbReference>
<gene>
    <name evidence="2" type="ORF">O3I_001120</name>
</gene>
<dbReference type="STRING" id="1133849.O3I_001120"/>
<organism evidence="2 3">
    <name type="scientific">Nocardia brasiliensis (strain ATCC 700358 / HUJEG-1)</name>
    <dbReference type="NCBI Taxonomy" id="1133849"/>
    <lineage>
        <taxon>Bacteria</taxon>
        <taxon>Bacillati</taxon>
        <taxon>Actinomycetota</taxon>
        <taxon>Actinomycetes</taxon>
        <taxon>Mycobacteriales</taxon>
        <taxon>Nocardiaceae</taxon>
        <taxon>Nocardia</taxon>
    </lineage>
</organism>
<keyword evidence="3" id="KW-1185">Reference proteome</keyword>
<dbReference type="InterPro" id="IPR045684">
    <property type="entry name" value="DUF6191"/>
</dbReference>
<dbReference type="EMBL" id="CP003876">
    <property type="protein sequence ID" value="AFT98186.1"/>
    <property type="molecule type" value="Genomic_DNA"/>
</dbReference>
<dbReference type="HOGENOM" id="CLU_2826780_0_0_11"/>
<dbReference type="Pfam" id="PF19690">
    <property type="entry name" value="DUF6191"/>
    <property type="match status" value="1"/>
</dbReference>
<name>K0EL38_NOCB7</name>
<feature type="region of interest" description="Disordered" evidence="1">
    <location>
        <begin position="1"/>
        <end position="28"/>
    </location>
</feature>
<evidence type="ECO:0000313" key="3">
    <source>
        <dbReference type="Proteomes" id="UP000006304"/>
    </source>
</evidence>
<dbReference type="eggNOG" id="ENOG502ZV98">
    <property type="taxonomic scope" value="Bacteria"/>
</dbReference>
<reference evidence="2 3" key="1">
    <citation type="journal article" date="2012" name="J. Bacteriol.">
        <title>Complete genome sequence of Nocardia brasiliensis HUJEG-1.</title>
        <authorList>
            <person name="Vera-Cabrera L."/>
            <person name="Ortiz-Lopez R."/>
            <person name="Elizondo-Gonzalez R."/>
            <person name="Perez-Maya A.A."/>
            <person name="Ocampo-Candiani J."/>
        </authorList>
    </citation>
    <scope>NUCLEOTIDE SEQUENCE [LARGE SCALE GENOMIC DNA]</scope>
    <source>
        <strain evidence="3">ATCC 700358</strain>
    </source>
</reference>
<dbReference type="RefSeq" id="WP_014981051.1">
    <property type="nucleotide sequence ID" value="NC_018681.1"/>
</dbReference>
<proteinExistence type="predicted"/>
<evidence type="ECO:0000313" key="2">
    <source>
        <dbReference type="EMBL" id="AFT98186.1"/>
    </source>
</evidence>
<dbReference type="KEGG" id="nbr:O3I_001120"/>
<protein>
    <submittedName>
        <fullName evidence="2">Uncharacterized protein</fullName>
    </submittedName>
</protein>
<evidence type="ECO:0000256" key="1">
    <source>
        <dbReference type="SAM" id="MobiDB-lite"/>
    </source>
</evidence>
<accession>K0EL38</accession>